<keyword evidence="3 5" id="KW-1133">Transmembrane helix</keyword>
<gene>
    <name evidence="7" type="ORF">AUC69_05850</name>
</gene>
<organism evidence="7 8">
    <name type="scientific">Methyloceanibacter superfactus</name>
    <dbReference type="NCBI Taxonomy" id="1774969"/>
    <lineage>
        <taxon>Bacteria</taxon>
        <taxon>Pseudomonadati</taxon>
        <taxon>Pseudomonadota</taxon>
        <taxon>Alphaproteobacteria</taxon>
        <taxon>Hyphomicrobiales</taxon>
        <taxon>Hyphomicrobiaceae</taxon>
        <taxon>Methyloceanibacter</taxon>
    </lineage>
</organism>
<dbReference type="RefSeq" id="WP_069440631.1">
    <property type="nucleotide sequence ID" value="NZ_LPWF01000004.1"/>
</dbReference>
<protein>
    <recommendedName>
        <fullName evidence="6">Lipopolysaccharide assembly protein A domain-containing protein</fullName>
    </recommendedName>
</protein>
<evidence type="ECO:0000256" key="5">
    <source>
        <dbReference type="SAM" id="Phobius"/>
    </source>
</evidence>
<dbReference type="EMBL" id="LPWF01000004">
    <property type="protein sequence ID" value="ODS01760.1"/>
    <property type="molecule type" value="Genomic_DNA"/>
</dbReference>
<evidence type="ECO:0000256" key="1">
    <source>
        <dbReference type="ARBA" id="ARBA00022475"/>
    </source>
</evidence>
<evidence type="ECO:0000313" key="7">
    <source>
        <dbReference type="EMBL" id="ODS01760.1"/>
    </source>
</evidence>
<evidence type="ECO:0000256" key="4">
    <source>
        <dbReference type="ARBA" id="ARBA00023136"/>
    </source>
</evidence>
<dbReference type="STRING" id="1774969.AUC69_05850"/>
<name>A0A1E3W7Q4_9HYPH</name>
<keyword evidence="8" id="KW-1185">Reference proteome</keyword>
<reference evidence="7 8" key="1">
    <citation type="journal article" date="2016" name="Environ. Microbiol.">
        <title>New Methyloceanibacter diversity from North Sea sediments includes methanotroph containing solely the soluble methane monooxygenase.</title>
        <authorList>
            <person name="Vekeman B."/>
            <person name="Kerckhof F.M."/>
            <person name="Cremers G."/>
            <person name="de Vos P."/>
            <person name="Vandamme P."/>
            <person name="Boon N."/>
            <person name="Op den Camp H.J."/>
            <person name="Heylen K."/>
        </authorList>
    </citation>
    <scope>NUCLEOTIDE SEQUENCE [LARGE SCALE GENOMIC DNA]</scope>
    <source>
        <strain evidence="7 8">R-67175</strain>
    </source>
</reference>
<dbReference type="Pfam" id="PF06305">
    <property type="entry name" value="LapA_dom"/>
    <property type="match status" value="1"/>
</dbReference>
<evidence type="ECO:0000256" key="2">
    <source>
        <dbReference type="ARBA" id="ARBA00022692"/>
    </source>
</evidence>
<sequence length="113" mass="12543">MWRKLILALVVVPLGVVLIALAVVNREPAVLSLDPFGGAEPNLSLQAPFFLFLLGAFALGLLVGGIASWLNQGKWRRTAREEAREARDWRRQADRLEKELETVSPARPQLTAE</sequence>
<evidence type="ECO:0000313" key="8">
    <source>
        <dbReference type="Proteomes" id="UP000094472"/>
    </source>
</evidence>
<dbReference type="InterPro" id="IPR010445">
    <property type="entry name" value="LapA_dom"/>
</dbReference>
<accession>A0A1E3W7Q4</accession>
<evidence type="ECO:0000259" key="6">
    <source>
        <dbReference type="Pfam" id="PF06305"/>
    </source>
</evidence>
<evidence type="ECO:0000256" key="3">
    <source>
        <dbReference type="ARBA" id="ARBA00022989"/>
    </source>
</evidence>
<keyword evidence="4 5" id="KW-0472">Membrane</keyword>
<keyword evidence="1" id="KW-1003">Cell membrane</keyword>
<comment type="caution">
    <text evidence="7">The sequence shown here is derived from an EMBL/GenBank/DDBJ whole genome shotgun (WGS) entry which is preliminary data.</text>
</comment>
<keyword evidence="2 5" id="KW-0812">Transmembrane</keyword>
<dbReference type="Proteomes" id="UP000094472">
    <property type="component" value="Unassembled WGS sequence"/>
</dbReference>
<feature type="transmembrane region" description="Helical" evidence="5">
    <location>
        <begin position="50"/>
        <end position="70"/>
    </location>
</feature>
<proteinExistence type="predicted"/>
<dbReference type="AlphaFoldDB" id="A0A1E3W7Q4"/>
<feature type="domain" description="Lipopolysaccharide assembly protein A" evidence="6">
    <location>
        <begin position="45"/>
        <end position="101"/>
    </location>
</feature>
<dbReference type="GO" id="GO:0005886">
    <property type="term" value="C:plasma membrane"/>
    <property type="evidence" value="ECO:0007669"/>
    <property type="project" value="InterPro"/>
</dbReference>